<dbReference type="RefSeq" id="WP_277867429.1">
    <property type="nucleotide sequence ID" value="NZ_JAKKUT010000002.1"/>
</dbReference>
<dbReference type="NCBIfam" id="TIGR02548">
    <property type="entry name" value="casB_cse2"/>
    <property type="match status" value="1"/>
</dbReference>
<proteinExistence type="predicted"/>
<dbReference type="Pfam" id="PF09485">
    <property type="entry name" value="CRISPR_Cse2"/>
    <property type="match status" value="1"/>
</dbReference>
<gene>
    <name evidence="1" type="primary">casB</name>
    <name evidence="1" type="ORF">L3556_11585</name>
</gene>
<accession>A0ABT6F128</accession>
<organism evidence="1 2">
    <name type="scientific">Candidatus Synechococcus calcipolaris G9</name>
    <dbReference type="NCBI Taxonomy" id="1497997"/>
    <lineage>
        <taxon>Bacteria</taxon>
        <taxon>Bacillati</taxon>
        <taxon>Cyanobacteriota</taxon>
        <taxon>Cyanophyceae</taxon>
        <taxon>Synechococcales</taxon>
        <taxon>Synechococcaceae</taxon>
        <taxon>Synechococcus</taxon>
    </lineage>
</organism>
<reference evidence="1" key="1">
    <citation type="journal article" date="2022" name="Genome Biol. Evol.">
        <title>A New Gene Family Diagnostic for Intracellular Biomineralization of Amorphous Ca Carbonates by Cyanobacteria.</title>
        <authorList>
            <person name="Benzerara K."/>
            <person name="Duprat E."/>
            <person name="Bitard-Feildel T."/>
            <person name="Caumes G."/>
            <person name="Cassier-Chauvat C."/>
            <person name="Chauvat F."/>
            <person name="Dezi M."/>
            <person name="Diop S.I."/>
            <person name="Gaschignard G."/>
            <person name="Gorgen S."/>
            <person name="Gugger M."/>
            <person name="Lopez-Garcia P."/>
            <person name="Millet M."/>
            <person name="Skouri-Panet F."/>
            <person name="Moreira D."/>
            <person name="Callebaut I."/>
        </authorList>
    </citation>
    <scope>NUCLEOTIDE SEQUENCE</scope>
    <source>
        <strain evidence="1">G9</strain>
    </source>
</reference>
<dbReference type="CDD" id="cd09731">
    <property type="entry name" value="Cse2_I-E"/>
    <property type="match status" value="1"/>
</dbReference>
<reference evidence="1" key="2">
    <citation type="submission" date="2022-01" db="EMBL/GenBank/DDBJ databases">
        <authorList>
            <person name="Zivanovic Y."/>
            <person name="Moreira D."/>
            <person name="Lopez-Garcia P."/>
        </authorList>
    </citation>
    <scope>NUCLEOTIDE SEQUENCE</scope>
    <source>
        <strain evidence="1">G9</strain>
    </source>
</reference>
<comment type="caution">
    <text evidence="1">The sequence shown here is derived from an EMBL/GenBank/DDBJ whole genome shotgun (WGS) entry which is preliminary data.</text>
</comment>
<keyword evidence="2" id="KW-1185">Reference proteome</keyword>
<name>A0ABT6F128_9SYNE</name>
<sequence>MTKPSHKTIDQASRFLRAIQKELKIEFDENQQIINDIKQNKGARAALKNVLKGDTKHLIDTYSTVLKPLQDVGIDYQPEQPSDKGRLWIFVAGLFAHYPQPIEQKYRGNFGNSCWLLQQEIRRKNPDAKGIERRFHSLLDTDLGYLQSPLSALLRQMKAKDVVVNYPKLIADLHWWDRADKRVQDQWARAFWMTSSSDSSLETDNP</sequence>
<dbReference type="EMBL" id="JAKKUT010000002">
    <property type="protein sequence ID" value="MDG2991566.1"/>
    <property type="molecule type" value="Genomic_DNA"/>
</dbReference>
<dbReference type="InterPro" id="IPR013382">
    <property type="entry name" value="CRISPR-assoc_prot_Cse2"/>
</dbReference>
<dbReference type="InterPro" id="IPR038287">
    <property type="entry name" value="Cse2_sf"/>
</dbReference>
<dbReference type="Gene3D" id="1.10.520.40">
    <property type="entry name" value="CRISPR-associated protein Cse2"/>
    <property type="match status" value="1"/>
</dbReference>
<evidence type="ECO:0000313" key="2">
    <source>
        <dbReference type="Proteomes" id="UP001154265"/>
    </source>
</evidence>
<dbReference type="Proteomes" id="UP001154265">
    <property type="component" value="Unassembled WGS sequence"/>
</dbReference>
<evidence type="ECO:0000313" key="1">
    <source>
        <dbReference type="EMBL" id="MDG2991566.1"/>
    </source>
</evidence>
<protein>
    <submittedName>
        <fullName evidence="1">Type I-E CRISPR-associated protein Cse2/CasB</fullName>
    </submittedName>
</protein>